<evidence type="ECO:0000313" key="2">
    <source>
        <dbReference type="Proteomes" id="UP000326546"/>
    </source>
</evidence>
<keyword evidence="2" id="KW-1185">Reference proteome</keyword>
<organism evidence="1 2">
    <name type="scientific">Ornithinimicrobium pratense</name>
    <dbReference type="NCBI Taxonomy" id="2593973"/>
    <lineage>
        <taxon>Bacteria</taxon>
        <taxon>Bacillati</taxon>
        <taxon>Actinomycetota</taxon>
        <taxon>Actinomycetes</taxon>
        <taxon>Micrococcales</taxon>
        <taxon>Ornithinimicrobiaceae</taxon>
        <taxon>Ornithinimicrobium</taxon>
    </lineage>
</organism>
<dbReference type="InterPro" id="IPR054211">
    <property type="entry name" value="DUF6918"/>
</dbReference>
<sequence length="146" mass="15041">MTTLSTSLLDPTVRPQVVDALVQLAETEVSGKKGISGTMLKTALAGARKAPGGGVGRPANALLPGVARALDPHFEAKGSQPFGAYLADPARSSQVADELLAVADARARSVEGNPLGKLYASFRGRAKEHVVAALPGLGATLERFVR</sequence>
<dbReference type="KEGG" id="serw:FY030_02520"/>
<dbReference type="Proteomes" id="UP000326546">
    <property type="component" value="Chromosome"/>
</dbReference>
<dbReference type="OrthoDB" id="530636at2"/>
<dbReference type="AlphaFoldDB" id="A0A5J6V1Q1"/>
<gene>
    <name evidence="1" type="ORF">FY030_02520</name>
</gene>
<reference evidence="1 2" key="1">
    <citation type="submission" date="2019-09" db="EMBL/GenBank/DDBJ databases">
        <title>Serinicoccus pratensis sp. nov., isolated from meadow soil.</title>
        <authorList>
            <person name="Zhang W."/>
        </authorList>
    </citation>
    <scope>NUCLEOTIDE SEQUENCE [LARGE SCALE GENOMIC DNA]</scope>
    <source>
        <strain evidence="1 2">W204</strain>
    </source>
</reference>
<evidence type="ECO:0000313" key="1">
    <source>
        <dbReference type="EMBL" id="QFG67750.1"/>
    </source>
</evidence>
<accession>A0A5J6V1Q1</accession>
<name>A0A5J6V1Q1_9MICO</name>
<dbReference type="RefSeq" id="WP_158060142.1">
    <property type="nucleotide sequence ID" value="NZ_CP044427.1"/>
</dbReference>
<dbReference type="Pfam" id="PF21893">
    <property type="entry name" value="DUF6918"/>
    <property type="match status" value="1"/>
</dbReference>
<proteinExistence type="predicted"/>
<protein>
    <submittedName>
        <fullName evidence="1">Uncharacterized protein</fullName>
    </submittedName>
</protein>
<dbReference type="EMBL" id="CP044427">
    <property type="protein sequence ID" value="QFG67750.1"/>
    <property type="molecule type" value="Genomic_DNA"/>
</dbReference>